<evidence type="ECO:0000259" key="2">
    <source>
        <dbReference type="Pfam" id="PF03413"/>
    </source>
</evidence>
<accession>A0ABV8CWZ2</accession>
<protein>
    <submittedName>
        <fullName evidence="3">PepSY domain-containing protein</fullName>
    </submittedName>
</protein>
<evidence type="ECO:0000313" key="4">
    <source>
        <dbReference type="Proteomes" id="UP001595807"/>
    </source>
</evidence>
<feature type="signal peptide" evidence="1">
    <location>
        <begin position="1"/>
        <end position="21"/>
    </location>
</feature>
<dbReference type="RefSeq" id="WP_380427464.1">
    <property type="nucleotide sequence ID" value="NZ_JBHRZV010000051.1"/>
</dbReference>
<feature type="domain" description="PepSY" evidence="2">
    <location>
        <begin position="128"/>
        <end position="191"/>
    </location>
</feature>
<evidence type="ECO:0000313" key="3">
    <source>
        <dbReference type="EMBL" id="MFC3928681.1"/>
    </source>
</evidence>
<dbReference type="Gene3D" id="3.10.450.40">
    <property type="match status" value="2"/>
</dbReference>
<name>A0ABV8CWZ2_9STRE</name>
<proteinExistence type="predicted"/>
<dbReference type="Proteomes" id="UP001595807">
    <property type="component" value="Unassembled WGS sequence"/>
</dbReference>
<feature type="domain" description="PepSY" evidence="2">
    <location>
        <begin position="46"/>
        <end position="105"/>
    </location>
</feature>
<feature type="chain" id="PRO_5045652498" evidence="1">
    <location>
        <begin position="22"/>
        <end position="198"/>
    </location>
</feature>
<organism evidence="3 4">
    <name type="scientific">Streptococcus caprae</name>
    <dbReference type="NCBI Taxonomy" id="1640501"/>
    <lineage>
        <taxon>Bacteria</taxon>
        <taxon>Bacillati</taxon>
        <taxon>Bacillota</taxon>
        <taxon>Bacilli</taxon>
        <taxon>Lactobacillales</taxon>
        <taxon>Streptococcaceae</taxon>
        <taxon>Streptococcus</taxon>
    </lineage>
</organism>
<dbReference type="Pfam" id="PF03413">
    <property type="entry name" value="PepSY"/>
    <property type="match status" value="2"/>
</dbReference>
<dbReference type="InterPro" id="IPR025711">
    <property type="entry name" value="PepSY"/>
</dbReference>
<keyword evidence="1" id="KW-0732">Signal</keyword>
<gene>
    <name evidence="3" type="ORF">ACFORF_08925</name>
</gene>
<comment type="caution">
    <text evidence="3">The sequence shown here is derived from an EMBL/GenBank/DDBJ whole genome shotgun (WGS) entry which is preliminary data.</text>
</comment>
<reference evidence="4" key="1">
    <citation type="journal article" date="2019" name="Int. J. Syst. Evol. Microbiol.">
        <title>The Global Catalogue of Microorganisms (GCM) 10K type strain sequencing project: providing services to taxonomists for standard genome sequencing and annotation.</title>
        <authorList>
            <consortium name="The Broad Institute Genomics Platform"/>
            <consortium name="The Broad Institute Genome Sequencing Center for Infectious Disease"/>
            <person name="Wu L."/>
            <person name="Ma J."/>
        </authorList>
    </citation>
    <scope>NUCLEOTIDE SEQUENCE [LARGE SCALE GENOMIC DNA]</scope>
    <source>
        <strain evidence="4">CCUG 67170</strain>
    </source>
</reference>
<keyword evidence="4" id="KW-1185">Reference proteome</keyword>
<sequence>MNMKKIILSSLALTVSGLCLVACGSTTTQSQGVKSIVSTTQSQAGISGEEAQEIALKDAGLTSATYISNHQDFEDGQDVYDVTIRTEDTEYDYTISAKDGSILSKDQESLGQTTKIASESNTTQTTSLSNDQAKTKALEAAGLAESAASNLKIELDQENGRAVYEVSFDDLTKQLDYDYTIDANSGEILEQSQEPLND</sequence>
<dbReference type="EMBL" id="JBHRZV010000051">
    <property type="protein sequence ID" value="MFC3928681.1"/>
    <property type="molecule type" value="Genomic_DNA"/>
</dbReference>
<evidence type="ECO:0000256" key="1">
    <source>
        <dbReference type="SAM" id="SignalP"/>
    </source>
</evidence>